<dbReference type="RefSeq" id="WP_005577478.1">
    <property type="nucleotide sequence ID" value="NC_019792.1"/>
</dbReference>
<dbReference type="PATRIC" id="fig|797304.7.peg.1042"/>
<evidence type="ECO:0000256" key="1">
    <source>
        <dbReference type="SAM" id="Phobius"/>
    </source>
</evidence>
<dbReference type="InterPro" id="IPR043717">
    <property type="entry name" value="DUF5658"/>
</dbReference>
<feature type="transmembrane region" description="Helical" evidence="1">
    <location>
        <begin position="76"/>
        <end position="95"/>
    </location>
</feature>
<comment type="caution">
    <text evidence="3">The sequence shown here is derived from an EMBL/GenBank/DDBJ whole genome shotgun (WGS) entry which is preliminary data.</text>
</comment>
<feature type="transmembrane region" description="Helical" evidence="1">
    <location>
        <begin position="7"/>
        <end position="28"/>
    </location>
</feature>
<feature type="transmembrane region" description="Helical" evidence="1">
    <location>
        <begin position="48"/>
        <end position="69"/>
    </location>
</feature>
<protein>
    <recommendedName>
        <fullName evidence="2">DUF5658 domain-containing protein</fullName>
    </recommendedName>
</protein>
<name>L9YB66_NATGS</name>
<sequence>MIAVSSFLWMLAIGLYGVGDLVTTAVGIRNGLEEGQPFVRWLLGDSPTVWRFALFGLFKTGLLGGFYLGSLALEGVWFRIAVPAGIAAIGGYAVYSNLRVLSTMETR</sequence>
<evidence type="ECO:0000313" key="4">
    <source>
        <dbReference type="Proteomes" id="UP000011613"/>
    </source>
</evidence>
<proteinExistence type="predicted"/>
<dbReference type="Pfam" id="PF18902">
    <property type="entry name" value="DUF5658"/>
    <property type="match status" value="1"/>
</dbReference>
<evidence type="ECO:0000259" key="2">
    <source>
        <dbReference type="Pfam" id="PF18902"/>
    </source>
</evidence>
<feature type="domain" description="DUF5658" evidence="2">
    <location>
        <begin position="12"/>
        <end position="102"/>
    </location>
</feature>
<reference evidence="3 4" key="1">
    <citation type="journal article" date="2014" name="PLoS Genet.">
        <title>Phylogenetically driven sequencing of extremely halophilic archaea reveals strategies for static and dynamic osmo-response.</title>
        <authorList>
            <person name="Becker E.A."/>
            <person name="Seitzer P.M."/>
            <person name="Tritt A."/>
            <person name="Larsen D."/>
            <person name="Krusor M."/>
            <person name="Yao A.I."/>
            <person name="Wu D."/>
            <person name="Madern D."/>
            <person name="Eisen J.A."/>
            <person name="Darling A.E."/>
            <person name="Facciotti M.T."/>
        </authorList>
    </citation>
    <scope>NUCLEOTIDE SEQUENCE [LARGE SCALE GENOMIC DNA]</scope>
    <source>
        <strain evidence="3 4">SP2</strain>
    </source>
</reference>
<keyword evidence="1" id="KW-1133">Transmembrane helix</keyword>
<keyword evidence="1" id="KW-0472">Membrane</keyword>
<dbReference type="Proteomes" id="UP000011613">
    <property type="component" value="Unassembled WGS sequence"/>
</dbReference>
<gene>
    <name evidence="3" type="ORF">C490_05197</name>
</gene>
<evidence type="ECO:0000313" key="3">
    <source>
        <dbReference type="EMBL" id="ELY71300.1"/>
    </source>
</evidence>
<dbReference type="GeneID" id="14207925"/>
<dbReference type="AlphaFoldDB" id="L9YB66"/>
<accession>L9YB66</accession>
<dbReference type="EMBL" id="AOIC01000044">
    <property type="protein sequence ID" value="ELY71300.1"/>
    <property type="molecule type" value="Genomic_DNA"/>
</dbReference>
<keyword evidence="1" id="KW-0812">Transmembrane</keyword>
<organism evidence="3 4">
    <name type="scientific">Natronobacterium gregoryi (strain ATCC 43098 / DSM 3393 / CCM 3738 / CIP 104747 / IAM 13177 / JCM 8860 / NBRC 102187 / NCIMB 2189 / SP2)</name>
    <dbReference type="NCBI Taxonomy" id="797304"/>
    <lineage>
        <taxon>Archaea</taxon>
        <taxon>Methanobacteriati</taxon>
        <taxon>Methanobacteriota</taxon>
        <taxon>Stenosarchaea group</taxon>
        <taxon>Halobacteria</taxon>
        <taxon>Halobacteriales</taxon>
        <taxon>Natrialbaceae</taxon>
        <taxon>Natronobacterium</taxon>
    </lineage>
</organism>